<evidence type="ECO:0000313" key="5">
    <source>
        <dbReference type="Proteomes" id="UP001150238"/>
    </source>
</evidence>
<evidence type="ECO:0000259" key="3">
    <source>
        <dbReference type="Pfam" id="PF05057"/>
    </source>
</evidence>
<dbReference type="InterPro" id="IPR007751">
    <property type="entry name" value="DUF676_lipase-like"/>
</dbReference>
<reference evidence="4" key="1">
    <citation type="submission" date="2022-08" db="EMBL/GenBank/DDBJ databases">
        <authorList>
            <consortium name="DOE Joint Genome Institute"/>
            <person name="Min B."/>
            <person name="Riley R."/>
            <person name="Sierra-Patev S."/>
            <person name="Naranjo-Ortiz M."/>
            <person name="Looney B."/>
            <person name="Konkel Z."/>
            <person name="Slot J.C."/>
            <person name="Sakamoto Y."/>
            <person name="Steenwyk J.L."/>
            <person name="Rokas A."/>
            <person name="Carro J."/>
            <person name="Camarero S."/>
            <person name="Ferreira P."/>
            <person name="Molpeceres G."/>
            <person name="Ruiz-Duenas F.J."/>
            <person name="Serrano A."/>
            <person name="Henrissat B."/>
            <person name="Drula E."/>
            <person name="Hughes K.W."/>
            <person name="Mata J.L."/>
            <person name="Ishikawa N.K."/>
            <person name="Vargas-Isla R."/>
            <person name="Ushijima S."/>
            <person name="Smith C.A."/>
            <person name="Ahrendt S."/>
            <person name="Andreopoulos W."/>
            <person name="He G."/>
            <person name="Labutti K."/>
            <person name="Lipzen A."/>
            <person name="Ng V."/>
            <person name="Sandor L."/>
            <person name="Barry K."/>
            <person name="Martinez A.T."/>
            <person name="Xiao Y."/>
            <person name="Gibbons J.G."/>
            <person name="Terashima K."/>
            <person name="Hibbett D.S."/>
            <person name="Grigoriev I.V."/>
        </authorList>
    </citation>
    <scope>NUCLEOTIDE SEQUENCE</scope>
    <source>
        <strain evidence="4">Sp2 HRB7682 ss15</strain>
    </source>
</reference>
<evidence type="ECO:0000256" key="2">
    <source>
        <dbReference type="SAM" id="MobiDB-lite"/>
    </source>
</evidence>
<evidence type="ECO:0000256" key="1">
    <source>
        <dbReference type="ARBA" id="ARBA00007920"/>
    </source>
</evidence>
<dbReference type="Gene3D" id="3.40.50.1820">
    <property type="entry name" value="alpha/beta hydrolase"/>
    <property type="match status" value="1"/>
</dbReference>
<dbReference type="EMBL" id="JANVFS010000063">
    <property type="protein sequence ID" value="KAJ4463968.1"/>
    <property type="molecule type" value="Genomic_DNA"/>
</dbReference>
<evidence type="ECO:0000313" key="4">
    <source>
        <dbReference type="EMBL" id="KAJ4463968.1"/>
    </source>
</evidence>
<protein>
    <recommendedName>
        <fullName evidence="3">DUF676 domain-containing protein</fullName>
    </recommendedName>
</protein>
<comment type="caution">
    <text evidence="4">The sequence shown here is derived from an EMBL/GenBank/DDBJ whole genome shotgun (WGS) entry which is preliminary data.</text>
</comment>
<feature type="region of interest" description="Disordered" evidence="2">
    <location>
        <begin position="429"/>
        <end position="472"/>
    </location>
</feature>
<dbReference type="Pfam" id="PF05057">
    <property type="entry name" value="DUF676"/>
    <property type="match status" value="1"/>
</dbReference>
<accession>A0A9W8ZR75</accession>
<dbReference type="InterPro" id="IPR029058">
    <property type="entry name" value="AB_hydrolase_fold"/>
</dbReference>
<name>A0A9W8ZR75_9AGAR</name>
<dbReference type="PANTHER" id="PTHR47842:SF1">
    <property type="entry name" value="DUF676 DOMAIN-CONTAINING PROTEIN"/>
    <property type="match status" value="1"/>
</dbReference>
<feature type="compositionally biased region" description="Polar residues" evidence="2">
    <location>
        <begin position="461"/>
        <end position="472"/>
    </location>
</feature>
<comment type="similarity">
    <text evidence="1">Belongs to the putative lipase ROG1 family.</text>
</comment>
<dbReference type="PANTHER" id="PTHR47842">
    <property type="entry name" value="EXPRESSED PROTEIN"/>
    <property type="match status" value="1"/>
</dbReference>
<feature type="compositionally biased region" description="Basic and acidic residues" evidence="2">
    <location>
        <begin position="433"/>
        <end position="460"/>
    </location>
</feature>
<dbReference type="Proteomes" id="UP001150238">
    <property type="component" value="Unassembled WGS sequence"/>
</dbReference>
<dbReference type="SUPFAM" id="SSF53474">
    <property type="entry name" value="alpha/beta-Hydrolases"/>
    <property type="match status" value="1"/>
</dbReference>
<organism evidence="4 5">
    <name type="scientific">Lentinula lateritia</name>
    <dbReference type="NCBI Taxonomy" id="40482"/>
    <lineage>
        <taxon>Eukaryota</taxon>
        <taxon>Fungi</taxon>
        <taxon>Dikarya</taxon>
        <taxon>Basidiomycota</taxon>
        <taxon>Agaricomycotina</taxon>
        <taxon>Agaricomycetes</taxon>
        <taxon>Agaricomycetidae</taxon>
        <taxon>Agaricales</taxon>
        <taxon>Marasmiineae</taxon>
        <taxon>Omphalotaceae</taxon>
        <taxon>Lentinula</taxon>
    </lineage>
</organism>
<proteinExistence type="inferred from homology"/>
<reference evidence="4" key="2">
    <citation type="journal article" date="2023" name="Proc. Natl. Acad. Sci. U.S.A.">
        <title>A global phylogenomic analysis of the shiitake genus Lentinula.</title>
        <authorList>
            <person name="Sierra-Patev S."/>
            <person name="Min B."/>
            <person name="Naranjo-Ortiz M."/>
            <person name="Looney B."/>
            <person name="Konkel Z."/>
            <person name="Slot J.C."/>
            <person name="Sakamoto Y."/>
            <person name="Steenwyk J.L."/>
            <person name="Rokas A."/>
            <person name="Carro J."/>
            <person name="Camarero S."/>
            <person name="Ferreira P."/>
            <person name="Molpeceres G."/>
            <person name="Ruiz-Duenas F.J."/>
            <person name="Serrano A."/>
            <person name="Henrissat B."/>
            <person name="Drula E."/>
            <person name="Hughes K.W."/>
            <person name="Mata J.L."/>
            <person name="Ishikawa N.K."/>
            <person name="Vargas-Isla R."/>
            <person name="Ushijima S."/>
            <person name="Smith C.A."/>
            <person name="Donoghue J."/>
            <person name="Ahrendt S."/>
            <person name="Andreopoulos W."/>
            <person name="He G."/>
            <person name="LaButti K."/>
            <person name="Lipzen A."/>
            <person name="Ng V."/>
            <person name="Riley R."/>
            <person name="Sandor L."/>
            <person name="Barry K."/>
            <person name="Martinez A.T."/>
            <person name="Xiao Y."/>
            <person name="Gibbons J.G."/>
            <person name="Terashima K."/>
            <person name="Grigoriev I.V."/>
            <person name="Hibbett D."/>
        </authorList>
    </citation>
    <scope>NUCLEOTIDE SEQUENCE</scope>
    <source>
        <strain evidence="4">Sp2 HRB7682 ss15</strain>
    </source>
</reference>
<dbReference type="AlphaFoldDB" id="A0A9W8ZR75"/>
<feature type="domain" description="DUF676" evidence="3">
    <location>
        <begin position="86"/>
        <end position="215"/>
    </location>
</feature>
<sequence length="472" mass="52114">MIIIEQLRPNWEQDSNKGILSFVEIQCWKIYSQPRFVQSGNVWVVIMSDLDPRALIHILTTIMSNVESDSTGNPLAVVNVVSDLLLVIFIHGFKGDNDTFGKFPDRLQHVLTETVPNSTVECIVFPVYETKGDLNEAVVRFSDWLTELTVTKEVAHGGGAGKAKLVLCGHSMGGLLAADSIIEFYRTRPDTSAPLWPKIVACISFDTPYYGLHPYVFKNTATKAAEYANVAKSVGSAIWGSFTSRNMGNGTSTAPVAAITAPPTSENAWSKWAPVALTVGGVVTAAAAAGGAAYWRRDDLGVGYSWATDHMKYVRNLWDEDALKRRVNLLIEIEKMEGVIFRTFYTLLPAIPLVHNLDRTFMILPNTDRRAMDHFLPAINNTATDELQAHTGMFAAHSNDGYYKLGLEAAALMREAVMLSRGVLQPETQIDPQLEKEEKKTAKMEKEQVVEEIKTEERESTAAQNSQIASAT</sequence>
<gene>
    <name evidence="4" type="ORF">C8J55DRAFT_288652</name>
</gene>